<reference evidence="4" key="1">
    <citation type="submission" date="2016-01" db="EMBL/GenBank/DDBJ databases">
        <title>Draft genome of Chromobacterium sp. F49.</title>
        <authorList>
            <person name="Hong K.W."/>
        </authorList>
    </citation>
    <scope>NUCLEOTIDE SEQUENCE [LARGE SCALE GENOMIC DNA]</scope>
    <source>
        <strain evidence="4">CN10</strain>
    </source>
</reference>
<dbReference type="OrthoDB" id="8522032at2"/>
<dbReference type="NCBIfam" id="TIGR00229">
    <property type="entry name" value="sensory_box"/>
    <property type="match status" value="1"/>
</dbReference>
<dbReference type="AlphaFoldDB" id="A0A165FVK1"/>
<organism evidence="3 4">
    <name type="scientific">Crenobacter luteus</name>
    <dbReference type="NCBI Taxonomy" id="1452487"/>
    <lineage>
        <taxon>Bacteria</taxon>
        <taxon>Pseudomonadati</taxon>
        <taxon>Pseudomonadota</taxon>
        <taxon>Betaproteobacteria</taxon>
        <taxon>Neisseriales</taxon>
        <taxon>Neisseriaceae</taxon>
        <taxon>Crenobacter</taxon>
    </lineage>
</organism>
<dbReference type="NCBIfam" id="TIGR00254">
    <property type="entry name" value="GGDEF"/>
    <property type="match status" value="1"/>
</dbReference>
<protein>
    <recommendedName>
        <fullName evidence="5">Diguanylate cyclase</fullName>
    </recommendedName>
</protein>
<proteinExistence type="predicted"/>
<accession>A0A165FVK1</accession>
<dbReference type="InterPro" id="IPR035965">
    <property type="entry name" value="PAS-like_dom_sf"/>
</dbReference>
<evidence type="ECO:0008006" key="5">
    <source>
        <dbReference type="Google" id="ProtNLM"/>
    </source>
</evidence>
<dbReference type="InterPro" id="IPR029016">
    <property type="entry name" value="GAF-like_dom_sf"/>
</dbReference>
<dbReference type="SUPFAM" id="SSF55785">
    <property type="entry name" value="PYP-like sensor domain (PAS domain)"/>
    <property type="match status" value="1"/>
</dbReference>
<dbReference type="Pfam" id="PF00990">
    <property type="entry name" value="GGDEF"/>
    <property type="match status" value="1"/>
</dbReference>
<dbReference type="InterPro" id="IPR029787">
    <property type="entry name" value="Nucleotide_cyclase"/>
</dbReference>
<dbReference type="GO" id="GO:0003824">
    <property type="term" value="F:catalytic activity"/>
    <property type="evidence" value="ECO:0007669"/>
    <property type="project" value="UniProtKB-ARBA"/>
</dbReference>
<dbReference type="SUPFAM" id="SSF55781">
    <property type="entry name" value="GAF domain-like"/>
    <property type="match status" value="1"/>
</dbReference>
<dbReference type="CDD" id="cd00130">
    <property type="entry name" value="PAS"/>
    <property type="match status" value="1"/>
</dbReference>
<dbReference type="InterPro" id="IPR000014">
    <property type="entry name" value="PAS"/>
</dbReference>
<dbReference type="Pfam" id="PF13492">
    <property type="entry name" value="GAF_3"/>
    <property type="match status" value="1"/>
</dbReference>
<dbReference type="SUPFAM" id="SSF55073">
    <property type="entry name" value="Nucleotide cyclase"/>
    <property type="match status" value="1"/>
</dbReference>
<dbReference type="InterPro" id="IPR003018">
    <property type="entry name" value="GAF"/>
</dbReference>
<keyword evidence="4" id="KW-1185">Reference proteome</keyword>
<evidence type="ECO:0000313" key="4">
    <source>
        <dbReference type="Proteomes" id="UP000076625"/>
    </source>
</evidence>
<dbReference type="PANTHER" id="PTHR46663:SF3">
    <property type="entry name" value="SLL0267 PROTEIN"/>
    <property type="match status" value="1"/>
</dbReference>
<evidence type="ECO:0000259" key="2">
    <source>
        <dbReference type="PROSITE" id="PS50887"/>
    </source>
</evidence>
<dbReference type="SMART" id="SM00091">
    <property type="entry name" value="PAS"/>
    <property type="match status" value="1"/>
</dbReference>
<dbReference type="SMART" id="SM00267">
    <property type="entry name" value="GGDEF"/>
    <property type="match status" value="1"/>
</dbReference>
<dbReference type="Proteomes" id="UP000076625">
    <property type="component" value="Unassembled WGS sequence"/>
</dbReference>
<dbReference type="RefSeq" id="WP_066610219.1">
    <property type="nucleotide sequence ID" value="NZ_LQQU01000008.1"/>
</dbReference>
<dbReference type="PROSITE" id="PS50112">
    <property type="entry name" value="PAS"/>
    <property type="match status" value="1"/>
</dbReference>
<dbReference type="EMBL" id="LQQU01000008">
    <property type="protein sequence ID" value="KZE34325.1"/>
    <property type="molecule type" value="Genomic_DNA"/>
</dbReference>
<feature type="domain" description="GGDEF" evidence="2">
    <location>
        <begin position="269"/>
        <end position="401"/>
    </location>
</feature>
<dbReference type="FunFam" id="3.30.70.270:FF:000001">
    <property type="entry name" value="Diguanylate cyclase domain protein"/>
    <property type="match status" value="1"/>
</dbReference>
<dbReference type="PROSITE" id="PS50887">
    <property type="entry name" value="GGDEF"/>
    <property type="match status" value="1"/>
</dbReference>
<dbReference type="InterPro" id="IPR043128">
    <property type="entry name" value="Rev_trsase/Diguanyl_cyclase"/>
</dbReference>
<dbReference type="InterPro" id="IPR052163">
    <property type="entry name" value="DGC-Regulatory_Protein"/>
</dbReference>
<dbReference type="InterPro" id="IPR013655">
    <property type="entry name" value="PAS_fold_3"/>
</dbReference>
<dbReference type="Gene3D" id="3.30.450.20">
    <property type="entry name" value="PAS domain"/>
    <property type="match status" value="1"/>
</dbReference>
<dbReference type="PANTHER" id="PTHR46663">
    <property type="entry name" value="DIGUANYLATE CYCLASE DGCT-RELATED"/>
    <property type="match status" value="1"/>
</dbReference>
<comment type="caution">
    <text evidence="3">The sequence shown here is derived from an EMBL/GenBank/DDBJ whole genome shotgun (WGS) entry which is preliminary data.</text>
</comment>
<name>A0A165FVK1_9NEIS</name>
<evidence type="ECO:0000259" key="1">
    <source>
        <dbReference type="PROSITE" id="PS50112"/>
    </source>
</evidence>
<dbReference type="Gene3D" id="3.30.450.40">
    <property type="match status" value="1"/>
</dbReference>
<sequence length="401" mass="44390">MSNDTLFDLTNFSDLLLDAICVVDAEGRFLFVSAAAERIFGYTPGEMVGQPMTALIHPDDLDRTLQAARDIMAGRPNPHFENRYIHKDGRTVHIRWSARWSEKDRFRIAVAHDISERKRAESLQAALFAISEAAHAAEDLSALYRRIHAIVSVLFPGRRFTVALHDAQHGRADAPRDEAGRLAVPLRAGESTIGALVLEGGGDGAPHAAEDLELLQYVGAQIATAIERKQLQGRLLHMACYDELTGLPNRGLLNDRLKQALARARRDGSRLALLYLDLDKFKRINDTLGHEAGDRLLQAFAVRLKTCVRETDTVARLGGDEFVVLIEDQALPDYAHRVAARIQHAFDAPLGLDGRPLLTRPSIGIAHFPEDGDDERQLLGHADNMMYRAKRQRDASPLASG</sequence>
<dbReference type="Pfam" id="PF08447">
    <property type="entry name" value="PAS_3"/>
    <property type="match status" value="1"/>
</dbReference>
<dbReference type="STRING" id="1452487.AVW16_06535"/>
<gene>
    <name evidence="3" type="ORF">AVW16_06535</name>
</gene>
<feature type="domain" description="PAS" evidence="1">
    <location>
        <begin position="18"/>
        <end position="75"/>
    </location>
</feature>
<dbReference type="Gene3D" id="3.30.70.270">
    <property type="match status" value="1"/>
</dbReference>
<dbReference type="CDD" id="cd01949">
    <property type="entry name" value="GGDEF"/>
    <property type="match status" value="1"/>
</dbReference>
<dbReference type="InterPro" id="IPR000160">
    <property type="entry name" value="GGDEF_dom"/>
</dbReference>
<evidence type="ECO:0000313" key="3">
    <source>
        <dbReference type="EMBL" id="KZE34325.1"/>
    </source>
</evidence>